<dbReference type="Proteomes" id="UP000615796">
    <property type="component" value="Unassembled WGS sequence"/>
</dbReference>
<evidence type="ECO:0000256" key="2">
    <source>
        <dbReference type="ARBA" id="ARBA00022801"/>
    </source>
</evidence>
<comment type="caution">
    <text evidence="7">The sequence shown here is derived from an EMBL/GenBank/DDBJ whole genome shotgun (WGS) entry which is preliminary data.</text>
</comment>
<dbReference type="AlphaFoldDB" id="A0A9X0R648"/>
<name>A0A9X0R648_VIBME</name>
<evidence type="ECO:0000313" key="8">
    <source>
        <dbReference type="Proteomes" id="UP000615796"/>
    </source>
</evidence>
<evidence type="ECO:0000256" key="1">
    <source>
        <dbReference type="ARBA" id="ARBA00008891"/>
    </source>
</evidence>
<sequence>MNRLSQLASAISTLVYGCALMAQPLYHVVVDQSGNGDFTSIQAAINHAPAGDSPYVVYIRNGVYQEKLSIDRHHVYLIGEDRDRTIITATTANGTLDDQGKKFGTSGSRTVLINAHDFKARSLTIENGFDFIENQAKRDDDPSKLHDTQAVALLIAKNADRAQFKNVSLKSYQDTLYLRGGRTVFEQSQISGTIDFIFGHGTGLFINSDIIARNRKDVEHGNSYGYITAPATNIDQPFGLVFKDCRLKKETDVPEKSYALGRPWHPTTTFADGRYADPNAVGHAVFINCEMDDHIYGWDKMSGKDIDQQTIWFYPEDSRFWEFSSRGIGGRVEDKRPQLNKEMRQHYRPTTILSGWQPTLSLGEQSQLAGEVLHRQIQFPALVTIQDSIGQTAVTQTNLQGHYKVSIAGMTPPLLVSVDDQSGESCLYSDQKRSVCLSALVVETQSNQTTRGHVNPFSDLIVSNLAIHEGIDGPALLGQRSVLPAFSYSVWLKANQHFRQQMLGSLESQPDPVSYLPSDHAVMNTLIQQVVHNRGYNTTTGQASSVYLTDLSFRPIIDLSPISQYLSTATSLADRAERIEKASTRLFIVGDSTAAHYEPEVYPRMGWGQVLAERLEEHQTLMVVNAARSGRSSRDFINGRWLDYLEPMVRKGDYLLIQFGHNDAKCNGADISRGAIDVANLCTYPNDQQGQLQAPDGAEEYSFQYSLQRYLTFAQRHQLQAILLTSVPRARDIKNQPGLPINPRQHETRQNKQQGYQYVGSYYQTVLDTAKKEQVPLLDIQQRMITAANEYGDWRSLWLAVDPEHYPYYRERTGSLSKPDTTHFQRQGAEMVVEIMLDEIRRYPQLTLLAEQLQ</sequence>
<protein>
    <submittedName>
        <fullName evidence="7">Pectin esterase</fullName>
    </submittedName>
</protein>
<dbReference type="Gene3D" id="2.160.20.10">
    <property type="entry name" value="Single-stranded right-handed beta-helix, Pectin lyase-like"/>
    <property type="match status" value="1"/>
</dbReference>
<dbReference type="PROSITE" id="PS51257">
    <property type="entry name" value="PROKAR_LIPOPROTEIN"/>
    <property type="match status" value="1"/>
</dbReference>
<dbReference type="GO" id="GO:0009279">
    <property type="term" value="C:cell outer membrane"/>
    <property type="evidence" value="ECO:0007669"/>
    <property type="project" value="TreeGrafter"/>
</dbReference>
<dbReference type="PANTHER" id="PTHR31321:SF57">
    <property type="entry name" value="PECTINESTERASE 53-RELATED"/>
    <property type="match status" value="1"/>
</dbReference>
<dbReference type="RefSeq" id="WP_187025527.1">
    <property type="nucleotide sequence ID" value="NZ_JACRUP010000002.1"/>
</dbReference>
<dbReference type="Pfam" id="PF01095">
    <property type="entry name" value="Pectinesterase"/>
    <property type="match status" value="1"/>
</dbReference>
<dbReference type="InterPro" id="IPR000070">
    <property type="entry name" value="Pectinesterase_cat"/>
</dbReference>
<evidence type="ECO:0000313" key="7">
    <source>
        <dbReference type="EMBL" id="MBC5850424.1"/>
    </source>
</evidence>
<keyword evidence="3" id="KW-0063">Aspartyl esterase</keyword>
<reference evidence="7" key="1">
    <citation type="submission" date="2020-08" db="EMBL/GenBank/DDBJ databases">
        <title>Genome Sequencing and Pan-Genome Analysis of Migratory bird Vibrio Strains, Inner Mongolia.</title>
        <authorList>
            <person name="Zheng L."/>
        </authorList>
    </citation>
    <scope>NUCLEOTIDE SEQUENCE</scope>
    <source>
        <strain evidence="7">M13F</strain>
    </source>
</reference>
<feature type="domain" description="SGNH hydrolase-type esterase" evidence="6">
    <location>
        <begin position="589"/>
        <end position="798"/>
    </location>
</feature>
<dbReference type="Gene3D" id="3.40.50.1110">
    <property type="entry name" value="SGNH hydrolase"/>
    <property type="match status" value="1"/>
</dbReference>
<dbReference type="PROSITE" id="PS00503">
    <property type="entry name" value="PECTINESTERASE_2"/>
    <property type="match status" value="1"/>
</dbReference>
<evidence type="ECO:0000256" key="3">
    <source>
        <dbReference type="ARBA" id="ARBA00023085"/>
    </source>
</evidence>
<dbReference type="EMBL" id="JACRUP010000002">
    <property type="protein sequence ID" value="MBC5850424.1"/>
    <property type="molecule type" value="Genomic_DNA"/>
</dbReference>
<dbReference type="InterPro" id="IPR011050">
    <property type="entry name" value="Pectin_lyase_fold/virulence"/>
</dbReference>
<dbReference type="Pfam" id="PF13472">
    <property type="entry name" value="Lipase_GDSL_2"/>
    <property type="match status" value="1"/>
</dbReference>
<evidence type="ECO:0000259" key="5">
    <source>
        <dbReference type="Pfam" id="PF01095"/>
    </source>
</evidence>
<proteinExistence type="inferred from homology"/>
<keyword evidence="2" id="KW-0378">Hydrolase</keyword>
<dbReference type="InterPro" id="IPR013830">
    <property type="entry name" value="SGNH_hydro"/>
</dbReference>
<comment type="similarity">
    <text evidence="1">Belongs to the pectinesterase family.</text>
</comment>
<dbReference type="InterPro" id="IPR012334">
    <property type="entry name" value="Pectin_lyas_fold"/>
</dbReference>
<dbReference type="SUPFAM" id="SSF52266">
    <property type="entry name" value="SGNH hydrolase"/>
    <property type="match status" value="1"/>
</dbReference>
<dbReference type="GO" id="GO:0030599">
    <property type="term" value="F:pectinesterase activity"/>
    <property type="evidence" value="ECO:0007669"/>
    <property type="project" value="InterPro"/>
</dbReference>
<dbReference type="GO" id="GO:0042545">
    <property type="term" value="P:cell wall modification"/>
    <property type="evidence" value="ECO:0007669"/>
    <property type="project" value="InterPro"/>
</dbReference>
<keyword evidence="8" id="KW-1185">Reference proteome</keyword>
<dbReference type="InterPro" id="IPR036514">
    <property type="entry name" value="SGNH_hydro_sf"/>
</dbReference>
<organism evidence="7 8">
    <name type="scientific">Vibrio metschnikovii</name>
    <dbReference type="NCBI Taxonomy" id="28172"/>
    <lineage>
        <taxon>Bacteria</taxon>
        <taxon>Pseudomonadati</taxon>
        <taxon>Pseudomonadota</taxon>
        <taxon>Gammaproteobacteria</taxon>
        <taxon>Vibrionales</taxon>
        <taxon>Vibrionaceae</taxon>
        <taxon>Vibrio</taxon>
    </lineage>
</organism>
<dbReference type="InterPro" id="IPR033131">
    <property type="entry name" value="Pectinesterase_Asp_AS"/>
</dbReference>
<dbReference type="PANTHER" id="PTHR31321">
    <property type="entry name" value="ACYL-COA THIOESTER HYDROLASE YBHC-RELATED"/>
    <property type="match status" value="1"/>
</dbReference>
<accession>A0A9X0R648</accession>
<feature type="active site" evidence="4">
    <location>
        <position position="195"/>
    </location>
</feature>
<evidence type="ECO:0000259" key="6">
    <source>
        <dbReference type="Pfam" id="PF13472"/>
    </source>
</evidence>
<evidence type="ECO:0000256" key="4">
    <source>
        <dbReference type="PROSITE-ProRule" id="PRU10040"/>
    </source>
</evidence>
<gene>
    <name evidence="7" type="ORF">H8Q88_05560</name>
</gene>
<dbReference type="SUPFAM" id="SSF51126">
    <property type="entry name" value="Pectin lyase-like"/>
    <property type="match status" value="1"/>
</dbReference>
<feature type="domain" description="Pectinesterase catalytic" evidence="5">
    <location>
        <begin position="27"/>
        <end position="266"/>
    </location>
</feature>